<dbReference type="RefSeq" id="WP_281243353.1">
    <property type="nucleotide sequence ID" value="NZ_FNLL01000003.1"/>
</dbReference>
<dbReference type="Pfam" id="PF01041">
    <property type="entry name" value="DegT_DnrJ_EryC1"/>
    <property type="match status" value="1"/>
</dbReference>
<dbReference type="Gene3D" id="3.90.1150.10">
    <property type="entry name" value="Aspartate Aminotransferase, domain 1"/>
    <property type="match status" value="1"/>
</dbReference>
<comment type="similarity">
    <text evidence="3">Belongs to the DegT/DnrJ/EryC1 family.</text>
</comment>
<dbReference type="SUPFAM" id="SSF53383">
    <property type="entry name" value="PLP-dependent transferases"/>
    <property type="match status" value="1"/>
</dbReference>
<protein>
    <submittedName>
        <fullName evidence="4">dTDP-4-amino-4,6-dideoxygalactose transaminase</fullName>
    </submittedName>
</protein>
<keyword evidence="2 3" id="KW-0663">Pyridoxal phosphate</keyword>
<dbReference type="AlphaFoldDB" id="A0A1H2EP49"/>
<feature type="modified residue" description="N6-(pyridoxal phosphate)lysine" evidence="2">
    <location>
        <position position="212"/>
    </location>
</feature>
<dbReference type="Proteomes" id="UP000199608">
    <property type="component" value="Unassembled WGS sequence"/>
</dbReference>
<dbReference type="EMBL" id="FNLL01000003">
    <property type="protein sequence ID" value="SDT96799.1"/>
    <property type="molecule type" value="Genomic_DNA"/>
</dbReference>
<dbReference type="PANTHER" id="PTHR30244:SF42">
    <property type="entry name" value="UDP-2-ACETAMIDO-2-DEOXY-3-OXO-D-GLUCURONATE AMINOTRANSFERASE"/>
    <property type="match status" value="1"/>
</dbReference>
<evidence type="ECO:0000313" key="5">
    <source>
        <dbReference type="Proteomes" id="UP000199608"/>
    </source>
</evidence>
<dbReference type="GO" id="GO:0030170">
    <property type="term" value="F:pyridoxal phosphate binding"/>
    <property type="evidence" value="ECO:0007669"/>
    <property type="project" value="TreeGrafter"/>
</dbReference>
<dbReference type="InterPro" id="IPR015424">
    <property type="entry name" value="PyrdxlP-dep_Trfase"/>
</dbReference>
<dbReference type="GO" id="GO:0008483">
    <property type="term" value="F:transaminase activity"/>
    <property type="evidence" value="ECO:0007669"/>
    <property type="project" value="TreeGrafter"/>
</dbReference>
<sequence>MDTTKPEMQFIDLAAQQKRILPQLQKRITDVLLHGNYIMGPEVIELEQKLSDFTGAKHVISCSSGTDALLMVLMARGIGKGDAVFTTPFSFMATAEVIAFLGATPVFVDIDPITFNMNPSSLTKAIEAVLSGDSNVYPLPSNDKKRSRLNPGAIIPVDIFGLPADYVKINSIAEKAGLPVLEDAAQSFGSEYNGKKACNLSDVAATSFFPAKPLGCYGDGGAVFTSDDGFAEVIKSIRVHGRGTEKYDNIRIGINGRLDTIQAAILLEKLKIFTEEIRNRKKVADLYSALLLNKVDIQTVPKGSTSVWAQYSIRSDARDVLRNALKKNNIPTAVYYPKPLHLQTAFASLGYKPGDFPVSEELSNKIFSLPMHPYLTYEQIHHIAGVITKALI</sequence>
<dbReference type="InterPro" id="IPR000653">
    <property type="entry name" value="DegT/StrS_aminotransferase"/>
</dbReference>
<dbReference type="PANTHER" id="PTHR30244">
    <property type="entry name" value="TRANSAMINASE"/>
    <property type="match status" value="1"/>
</dbReference>
<evidence type="ECO:0000313" key="4">
    <source>
        <dbReference type="EMBL" id="SDT96799.1"/>
    </source>
</evidence>
<keyword evidence="5" id="KW-1185">Reference proteome</keyword>
<evidence type="ECO:0000256" key="1">
    <source>
        <dbReference type="PIRSR" id="PIRSR000390-1"/>
    </source>
</evidence>
<dbReference type="InterPro" id="IPR015421">
    <property type="entry name" value="PyrdxlP-dep_Trfase_major"/>
</dbReference>
<accession>A0A1H2EP49</accession>
<reference evidence="5" key="1">
    <citation type="submission" date="2016-10" db="EMBL/GenBank/DDBJ databases">
        <authorList>
            <person name="Varghese N."/>
            <person name="Submissions S."/>
        </authorList>
    </citation>
    <scope>NUCLEOTIDE SEQUENCE [LARGE SCALE GENOMIC DNA]</scope>
    <source>
        <strain evidence="5">DSM 3384</strain>
    </source>
</reference>
<dbReference type="Gene3D" id="3.40.640.10">
    <property type="entry name" value="Type I PLP-dependent aspartate aminotransferase-like (Major domain)"/>
    <property type="match status" value="1"/>
</dbReference>
<organism evidence="4 5">
    <name type="scientific">Desulfobacula phenolica</name>
    <dbReference type="NCBI Taxonomy" id="90732"/>
    <lineage>
        <taxon>Bacteria</taxon>
        <taxon>Pseudomonadati</taxon>
        <taxon>Thermodesulfobacteriota</taxon>
        <taxon>Desulfobacteria</taxon>
        <taxon>Desulfobacterales</taxon>
        <taxon>Desulfobacteraceae</taxon>
        <taxon>Desulfobacula</taxon>
    </lineage>
</organism>
<name>A0A1H2EP49_9BACT</name>
<dbReference type="PIRSF" id="PIRSF000390">
    <property type="entry name" value="PLP_StrS"/>
    <property type="match status" value="1"/>
</dbReference>
<evidence type="ECO:0000256" key="2">
    <source>
        <dbReference type="PIRSR" id="PIRSR000390-2"/>
    </source>
</evidence>
<feature type="active site" description="Proton acceptor" evidence="1">
    <location>
        <position position="212"/>
    </location>
</feature>
<dbReference type="CDD" id="cd00616">
    <property type="entry name" value="AHBA_syn"/>
    <property type="match status" value="1"/>
</dbReference>
<dbReference type="GO" id="GO:0000271">
    <property type="term" value="P:polysaccharide biosynthetic process"/>
    <property type="evidence" value="ECO:0007669"/>
    <property type="project" value="TreeGrafter"/>
</dbReference>
<gene>
    <name evidence="4" type="ORF">SAMN04487931_103259</name>
</gene>
<evidence type="ECO:0000256" key="3">
    <source>
        <dbReference type="RuleBase" id="RU004508"/>
    </source>
</evidence>
<proteinExistence type="inferred from homology"/>
<dbReference type="InterPro" id="IPR015422">
    <property type="entry name" value="PyrdxlP-dep_Trfase_small"/>
</dbReference>